<evidence type="ECO:0000256" key="5">
    <source>
        <dbReference type="ARBA" id="ARBA00022825"/>
    </source>
</evidence>
<accession>A0A074JV23</accession>
<feature type="binding site" evidence="7">
    <location>
        <begin position="233"/>
        <end position="235"/>
    </location>
    <ligand>
        <name>substrate</name>
    </ligand>
</feature>
<feature type="chain" id="PRO_5039012661" description="PDZ domain-containing protein" evidence="8">
    <location>
        <begin position="39"/>
        <end position="389"/>
    </location>
</feature>
<dbReference type="EMBL" id="AUNB01000073">
    <property type="protein sequence ID" value="KEO53172.1"/>
    <property type="molecule type" value="Genomic_DNA"/>
</dbReference>
<dbReference type="SUPFAM" id="SSF50494">
    <property type="entry name" value="Trypsin-like serine proteases"/>
    <property type="match status" value="1"/>
</dbReference>
<evidence type="ECO:0000256" key="2">
    <source>
        <dbReference type="ARBA" id="ARBA00022729"/>
    </source>
</evidence>
<dbReference type="CDD" id="cd10839">
    <property type="entry name" value="cpPDZ1_DegP-like"/>
    <property type="match status" value="1"/>
</dbReference>
<keyword evidence="5" id="KW-0720">Serine protease</keyword>
<dbReference type="Pfam" id="PF13365">
    <property type="entry name" value="Trypsin_2"/>
    <property type="match status" value="1"/>
</dbReference>
<dbReference type="PRINTS" id="PR00834">
    <property type="entry name" value="PROTEASES2C"/>
</dbReference>
<keyword evidence="2 8" id="KW-0732">Signal</keyword>
<dbReference type="NCBIfam" id="TIGR02037">
    <property type="entry name" value="degP_htrA_DO"/>
    <property type="match status" value="1"/>
</dbReference>
<dbReference type="Gene3D" id="2.30.42.10">
    <property type="match status" value="1"/>
</dbReference>
<dbReference type="SUPFAM" id="SSF50156">
    <property type="entry name" value="PDZ domain-like"/>
    <property type="match status" value="1"/>
</dbReference>
<evidence type="ECO:0000256" key="8">
    <source>
        <dbReference type="SAM" id="SignalP"/>
    </source>
</evidence>
<dbReference type="eggNOG" id="COG0265">
    <property type="taxonomic scope" value="Bacteria"/>
</dbReference>
<organism evidence="10 11">
    <name type="scientific">Thioclava indica</name>
    <dbReference type="NCBI Taxonomy" id="1353528"/>
    <lineage>
        <taxon>Bacteria</taxon>
        <taxon>Pseudomonadati</taxon>
        <taxon>Pseudomonadota</taxon>
        <taxon>Alphaproteobacteria</taxon>
        <taxon>Rhodobacterales</taxon>
        <taxon>Paracoccaceae</taxon>
        <taxon>Thioclava</taxon>
    </lineage>
</organism>
<dbReference type="GO" id="GO:0004252">
    <property type="term" value="F:serine-type endopeptidase activity"/>
    <property type="evidence" value="ECO:0007669"/>
    <property type="project" value="InterPro"/>
</dbReference>
<keyword evidence="1" id="KW-0645">Protease</keyword>
<dbReference type="PANTHER" id="PTHR43343:SF3">
    <property type="entry name" value="PROTEASE DO-LIKE 8, CHLOROPLASTIC"/>
    <property type="match status" value="1"/>
</dbReference>
<keyword evidence="4" id="KW-0378">Hydrolase</keyword>
<dbReference type="InterPro" id="IPR001940">
    <property type="entry name" value="Peptidase_S1C"/>
</dbReference>
<evidence type="ECO:0000259" key="9">
    <source>
        <dbReference type="PROSITE" id="PS50106"/>
    </source>
</evidence>
<evidence type="ECO:0000256" key="1">
    <source>
        <dbReference type="ARBA" id="ARBA00022670"/>
    </source>
</evidence>
<keyword evidence="3" id="KW-0677">Repeat</keyword>
<feature type="domain" description="PDZ" evidence="9">
    <location>
        <begin position="274"/>
        <end position="344"/>
    </location>
</feature>
<dbReference type="Gene3D" id="2.40.10.120">
    <property type="match status" value="1"/>
</dbReference>
<reference evidence="10 11" key="1">
    <citation type="journal article" date="2015" name="Antonie Van Leeuwenhoek">
        <title>Thioclava indica sp. nov., isolated from surface seawater of the Indian Ocean.</title>
        <authorList>
            <person name="Liu Y."/>
            <person name="Lai Q."/>
            <person name="Du J."/>
            <person name="Xu H."/>
            <person name="Jiang L."/>
            <person name="Shao Z."/>
        </authorList>
    </citation>
    <scope>NUCLEOTIDE SEQUENCE [LARGE SCALE GENOMIC DNA]</scope>
    <source>
        <strain evidence="10 11">DT23-4</strain>
    </source>
</reference>
<dbReference type="AlphaFoldDB" id="A0A074JV23"/>
<proteinExistence type="predicted"/>
<evidence type="ECO:0000313" key="10">
    <source>
        <dbReference type="EMBL" id="KEO53172.1"/>
    </source>
</evidence>
<protein>
    <recommendedName>
        <fullName evidence="9">PDZ domain-containing protein</fullName>
    </recommendedName>
</protein>
<feature type="active site" description="Charge relay system" evidence="6">
    <location>
        <position position="235"/>
    </location>
</feature>
<sequence>MQDIRKARLLRTLAATAMIGAGSVATSGLVLMPNVAAAETFTNTVDLVKKVMPAVVTIEIKKKADDQEMAQMGLPEGFPYEFFSRRFGMPMPGDQNGQGQGQGQQAQRPEITGLGTGFIIEKNGYIVTNAHVVDGADTVKVTFSDGSTADAKVIGADKATDIALIKVDTKKDLTTVGFGDSDKAEVGEPVVAIGNPFGLGTSVSTGIVSALGRDLQSGPFDNYIQTDAAINKGNSGGPLFDDNGEVIGMNTAILSPTGGSVGIGFSVPSDTIKSVVADLQDDGSVKRGFLGVAIQPVSDDIAAALGLDKPEGVLVADVSDDTPAKKAGLKRGDIVVAVDGKPMKTPRDLTRAIGSDNPGSTVQLSLLRANKPLTVSVKLEERPTDKSAG</sequence>
<feature type="binding site" evidence="7">
    <location>
        <position position="131"/>
    </location>
    <ligand>
        <name>substrate</name>
    </ligand>
</feature>
<evidence type="ECO:0000256" key="3">
    <source>
        <dbReference type="ARBA" id="ARBA00022737"/>
    </source>
</evidence>
<dbReference type="PANTHER" id="PTHR43343">
    <property type="entry name" value="PEPTIDASE S12"/>
    <property type="match status" value="1"/>
</dbReference>
<evidence type="ECO:0000313" key="11">
    <source>
        <dbReference type="Proteomes" id="UP000027471"/>
    </source>
</evidence>
<evidence type="ECO:0000256" key="7">
    <source>
        <dbReference type="PIRSR" id="PIRSR611782-2"/>
    </source>
</evidence>
<dbReference type="PROSITE" id="PS50106">
    <property type="entry name" value="PDZ"/>
    <property type="match status" value="1"/>
</dbReference>
<gene>
    <name evidence="10" type="ORF">DT23_07445</name>
</gene>
<dbReference type="InterPro" id="IPR011782">
    <property type="entry name" value="Pept_S1C_Do"/>
</dbReference>
<comment type="caution">
    <text evidence="10">The sequence shown here is derived from an EMBL/GenBank/DDBJ whole genome shotgun (WGS) entry which is preliminary data.</text>
</comment>
<dbReference type="InterPro" id="IPR001478">
    <property type="entry name" value="PDZ"/>
</dbReference>
<dbReference type="RefSeq" id="WP_038132952.1">
    <property type="nucleotide sequence ID" value="NZ_AUNB01000073.1"/>
</dbReference>
<feature type="signal peptide" evidence="8">
    <location>
        <begin position="1"/>
        <end position="38"/>
    </location>
</feature>
<dbReference type="STRING" id="1353528.DT23_07445"/>
<dbReference type="SMART" id="SM00228">
    <property type="entry name" value="PDZ"/>
    <property type="match status" value="1"/>
</dbReference>
<dbReference type="Pfam" id="PF13180">
    <property type="entry name" value="PDZ_2"/>
    <property type="match status" value="1"/>
</dbReference>
<name>A0A074JV23_9RHOB</name>
<dbReference type="GO" id="GO:0006508">
    <property type="term" value="P:proteolysis"/>
    <property type="evidence" value="ECO:0007669"/>
    <property type="project" value="UniProtKB-KW"/>
</dbReference>
<feature type="active site" description="Charge relay system" evidence="6">
    <location>
        <position position="161"/>
    </location>
</feature>
<keyword evidence="11" id="KW-1185">Reference proteome</keyword>
<dbReference type="InterPro" id="IPR036034">
    <property type="entry name" value="PDZ_sf"/>
</dbReference>
<dbReference type="Proteomes" id="UP000027471">
    <property type="component" value="Unassembled WGS sequence"/>
</dbReference>
<dbReference type="InterPro" id="IPR009003">
    <property type="entry name" value="Peptidase_S1_PA"/>
</dbReference>
<feature type="binding site" evidence="7">
    <location>
        <position position="161"/>
    </location>
    <ligand>
        <name>substrate</name>
    </ligand>
</feature>
<dbReference type="InterPro" id="IPR051201">
    <property type="entry name" value="Chloro_Bact_Ser_Proteases"/>
</dbReference>
<evidence type="ECO:0000256" key="6">
    <source>
        <dbReference type="PIRSR" id="PIRSR611782-1"/>
    </source>
</evidence>
<feature type="active site" description="Charge relay system" evidence="6">
    <location>
        <position position="131"/>
    </location>
</feature>
<evidence type="ECO:0000256" key="4">
    <source>
        <dbReference type="ARBA" id="ARBA00022801"/>
    </source>
</evidence>